<evidence type="ECO:0000256" key="9">
    <source>
        <dbReference type="SAM" id="SignalP"/>
    </source>
</evidence>
<dbReference type="InterPro" id="IPR000917">
    <property type="entry name" value="Sulfatase_N"/>
</dbReference>
<dbReference type="Gene3D" id="3.40.720.10">
    <property type="entry name" value="Alkaline Phosphatase, subunit A"/>
    <property type="match status" value="1"/>
</dbReference>
<dbReference type="InterPro" id="IPR035874">
    <property type="entry name" value="IDS"/>
</dbReference>
<accession>L7C779</accession>
<protein>
    <submittedName>
        <fullName evidence="12">Iduronate-2-sulfatase</fullName>
    </submittedName>
</protein>
<dbReference type="PATRIC" id="fig|993516.3.peg.6839"/>
<name>L7C779_RHOBT</name>
<dbReference type="GO" id="GO:0005737">
    <property type="term" value="C:cytoplasm"/>
    <property type="evidence" value="ECO:0007669"/>
    <property type="project" value="TreeGrafter"/>
</dbReference>
<evidence type="ECO:0000259" key="10">
    <source>
        <dbReference type="Pfam" id="PF00884"/>
    </source>
</evidence>
<feature type="signal peptide" evidence="9">
    <location>
        <begin position="1"/>
        <end position="25"/>
    </location>
</feature>
<dbReference type="CDD" id="cd16030">
    <property type="entry name" value="iduronate-2-sulfatase"/>
    <property type="match status" value="1"/>
</dbReference>
<evidence type="ECO:0000256" key="4">
    <source>
        <dbReference type="ARBA" id="ARBA00022729"/>
    </source>
</evidence>
<evidence type="ECO:0000256" key="7">
    <source>
        <dbReference type="ARBA" id="ARBA00023239"/>
    </source>
</evidence>
<keyword evidence="3" id="KW-0479">Metal-binding</keyword>
<dbReference type="InterPro" id="IPR017850">
    <property type="entry name" value="Alkaline_phosphatase_core_sf"/>
</dbReference>
<dbReference type="PANTHER" id="PTHR45953:SF1">
    <property type="entry name" value="IDURONATE 2-SULFATASE"/>
    <property type="match status" value="1"/>
</dbReference>
<dbReference type="PANTHER" id="PTHR45953">
    <property type="entry name" value="IDURONATE 2-SULFATASE"/>
    <property type="match status" value="1"/>
</dbReference>
<dbReference type="Proteomes" id="UP000010959">
    <property type="component" value="Unassembled WGS sequence"/>
</dbReference>
<keyword evidence="7" id="KW-0456">Lyase</keyword>
<dbReference type="AlphaFoldDB" id="L7C779"/>
<dbReference type="GO" id="GO:0016829">
    <property type="term" value="F:lyase activity"/>
    <property type="evidence" value="ECO:0007669"/>
    <property type="project" value="UniProtKB-KW"/>
</dbReference>
<evidence type="ECO:0000259" key="11">
    <source>
        <dbReference type="Pfam" id="PF05426"/>
    </source>
</evidence>
<organism evidence="12 13">
    <name type="scientific">Rhodopirellula baltica SWK14</name>
    <dbReference type="NCBI Taxonomy" id="993516"/>
    <lineage>
        <taxon>Bacteria</taxon>
        <taxon>Pseudomonadati</taxon>
        <taxon>Planctomycetota</taxon>
        <taxon>Planctomycetia</taxon>
        <taxon>Pirellulales</taxon>
        <taxon>Pirellulaceae</taxon>
        <taxon>Rhodopirellula</taxon>
    </lineage>
</organism>
<dbReference type="RefSeq" id="WP_007340799.1">
    <property type="nucleotide sequence ID" value="NZ_AMWG01000184.1"/>
</dbReference>
<proteinExistence type="inferred from homology"/>
<evidence type="ECO:0000313" key="12">
    <source>
        <dbReference type="EMBL" id="ELP29675.1"/>
    </source>
</evidence>
<evidence type="ECO:0000256" key="1">
    <source>
        <dbReference type="ARBA" id="ARBA00001913"/>
    </source>
</evidence>
<dbReference type="InterPro" id="IPR008397">
    <property type="entry name" value="Alginate_lyase_dom"/>
</dbReference>
<feature type="domain" description="Alginate lyase" evidence="11">
    <location>
        <begin position="591"/>
        <end position="811"/>
    </location>
</feature>
<dbReference type="GO" id="GO:0042597">
    <property type="term" value="C:periplasmic space"/>
    <property type="evidence" value="ECO:0007669"/>
    <property type="project" value="InterPro"/>
</dbReference>
<comment type="cofactor">
    <cofactor evidence="1">
        <name>Ca(2+)</name>
        <dbReference type="ChEBI" id="CHEBI:29108"/>
    </cofactor>
</comment>
<dbReference type="InterPro" id="IPR008929">
    <property type="entry name" value="Chondroitin_lyas"/>
</dbReference>
<dbReference type="Gene3D" id="1.50.10.100">
    <property type="entry name" value="Chondroitin AC/alginate lyase"/>
    <property type="match status" value="1"/>
</dbReference>
<comment type="similarity">
    <text evidence="2">Belongs to the sulfatase family.</text>
</comment>
<reference evidence="12 13" key="1">
    <citation type="journal article" date="2013" name="Mar. Genomics">
        <title>Expression of sulfatases in Rhodopirellula baltica and the diversity of sulfatases in the genus Rhodopirellula.</title>
        <authorList>
            <person name="Wegner C.E."/>
            <person name="Richter-Heitmann T."/>
            <person name="Klindworth A."/>
            <person name="Klockow C."/>
            <person name="Richter M."/>
            <person name="Achstetter T."/>
            <person name="Glockner F.O."/>
            <person name="Harder J."/>
        </authorList>
    </citation>
    <scope>NUCLEOTIDE SEQUENCE [LARGE SCALE GENOMIC DNA]</scope>
    <source>
        <strain evidence="12 13">SWK14</strain>
    </source>
</reference>
<gene>
    <name evidence="12" type="ORF">RBSWK_06376</name>
</gene>
<dbReference type="Pfam" id="PF05426">
    <property type="entry name" value="Alginate_lyase"/>
    <property type="match status" value="1"/>
</dbReference>
<feature type="region of interest" description="Disordered" evidence="8">
    <location>
        <begin position="166"/>
        <end position="186"/>
    </location>
</feature>
<sequence length="891" mass="99216">MSYAHLFRLLNFGLLVLACSTSTLAADRPNILFIAVDDLRPELGCYGNKAITPNIDRLAADGMRFDRAYCNQAVCGASRISLMTGLYPETTGLRSYHVKDWRKKLSGVTTLNQHLRRHGYLTIGLGKVYHERVGHAAVDGDNWDRWFDLAHETHWVASDNIRTHYRNDKEHRKTGQGPKRGPVTESVDVADNAYIDGQRADLAAELINQLGGRSTTEAADEATNPSERKSAASSTKNASIDPKMLAKNKPFFLAVGFTKPHLPFNAPKKYWDLYQRESFSMPPNAGIPTGYPIGAAKLDPGEIKAYGDIPADEAPTQWNSELNQRLLHGYHACVSYTDSHIGRLLDALDENGLAENTVVILWGDHGWKLGDHSSWCKHTNFEVDTRVPLIIRHPGMKRDGGTRTSSLVELIDLYPTLCDVANVPPPSHLQGRSILPILRNPSAEIRDSAYSSYPARVGEANTIGHSIRTKTHRYTQWWEKNDAKSVVALVATDLSADPGETTSLADDNPLLSKLATQLRSRVISARKPPKREAPADNHKTEVGEFSIPDVSPLNSMQLAKLRKLVKTDAEAAALAESIQKDAAALIGVAPRPIAVIQYEGLVNTDPNRIKTVEHLNQMTEIAVLMRHWQATGDRGTAETLRNLIFGWASTYKPTGNDVNENKFHPLLVAYLALRDSFDDDQRRHINAWVRQIGELHEPVVANSEHVTNRYSKSVRLLAMAGLILQRDDWAKAANEGVKRFVRKSLYPDGSSRDLKHRDSLTYHGSSLKPPMELAMLAGEDGLSLYSWSSQKGGSLKKSVKFLVPYAMGEKTHAEWVNTKVDLDRRRAAAGIEKYRAGRLFDPEDALGVMEYGSYFDPDLLHVVRHLTQDDAKRFPTWRTLINAAAHTDTKQ</sequence>
<evidence type="ECO:0000256" key="8">
    <source>
        <dbReference type="SAM" id="MobiDB-lite"/>
    </source>
</evidence>
<feature type="domain" description="Sulfatase N-terminal" evidence="10">
    <location>
        <begin position="29"/>
        <end position="423"/>
    </location>
</feature>
<dbReference type="SUPFAM" id="SSF48230">
    <property type="entry name" value="Chondroitin AC/alginate lyase"/>
    <property type="match status" value="1"/>
</dbReference>
<evidence type="ECO:0000256" key="5">
    <source>
        <dbReference type="ARBA" id="ARBA00022801"/>
    </source>
</evidence>
<evidence type="ECO:0000313" key="13">
    <source>
        <dbReference type="Proteomes" id="UP000010959"/>
    </source>
</evidence>
<evidence type="ECO:0000256" key="2">
    <source>
        <dbReference type="ARBA" id="ARBA00008779"/>
    </source>
</evidence>
<dbReference type="Pfam" id="PF00884">
    <property type="entry name" value="Sulfatase"/>
    <property type="match status" value="1"/>
</dbReference>
<dbReference type="GO" id="GO:0004423">
    <property type="term" value="F:iduronate-2-sulfatase activity"/>
    <property type="evidence" value="ECO:0007669"/>
    <property type="project" value="InterPro"/>
</dbReference>
<comment type="caution">
    <text evidence="12">The sequence shown here is derived from an EMBL/GenBank/DDBJ whole genome shotgun (WGS) entry which is preliminary data.</text>
</comment>
<dbReference type="GO" id="GO:0046872">
    <property type="term" value="F:metal ion binding"/>
    <property type="evidence" value="ECO:0007669"/>
    <property type="project" value="UniProtKB-KW"/>
</dbReference>
<dbReference type="EMBL" id="AMWG01000184">
    <property type="protein sequence ID" value="ELP29675.1"/>
    <property type="molecule type" value="Genomic_DNA"/>
</dbReference>
<keyword evidence="4 9" id="KW-0732">Signal</keyword>
<evidence type="ECO:0000256" key="3">
    <source>
        <dbReference type="ARBA" id="ARBA00022723"/>
    </source>
</evidence>
<evidence type="ECO:0000256" key="6">
    <source>
        <dbReference type="ARBA" id="ARBA00022837"/>
    </source>
</evidence>
<keyword evidence="5" id="KW-0378">Hydrolase</keyword>
<feature type="chain" id="PRO_5003972433" evidence="9">
    <location>
        <begin position="26"/>
        <end position="891"/>
    </location>
</feature>
<keyword evidence="6" id="KW-0106">Calcium</keyword>
<feature type="region of interest" description="Disordered" evidence="8">
    <location>
        <begin position="213"/>
        <end position="240"/>
    </location>
</feature>
<dbReference type="SUPFAM" id="SSF53649">
    <property type="entry name" value="Alkaline phosphatase-like"/>
    <property type="match status" value="1"/>
</dbReference>